<feature type="domain" description="PBP" evidence="2">
    <location>
        <begin position="150"/>
        <end position="312"/>
    </location>
</feature>
<reference evidence="3 4" key="1">
    <citation type="submission" date="2009-01" db="EMBL/GenBank/DDBJ databases">
        <title>Complete sequence of chromosome of Methylobacterium nodulans ORS 2060.</title>
        <authorList>
            <consortium name="US DOE Joint Genome Institute"/>
            <person name="Lucas S."/>
            <person name="Copeland A."/>
            <person name="Lapidus A."/>
            <person name="Glavina del Rio T."/>
            <person name="Dalin E."/>
            <person name="Tice H."/>
            <person name="Bruce D."/>
            <person name="Goodwin L."/>
            <person name="Pitluck S."/>
            <person name="Sims D."/>
            <person name="Brettin T."/>
            <person name="Detter J.C."/>
            <person name="Han C."/>
            <person name="Larimer F."/>
            <person name="Land M."/>
            <person name="Hauser L."/>
            <person name="Kyrpides N."/>
            <person name="Ivanova N."/>
            <person name="Marx C.J."/>
            <person name="Richardson P."/>
        </authorList>
    </citation>
    <scope>NUCLEOTIDE SEQUENCE [LARGE SCALE GENOMIC DNA]</scope>
    <source>
        <strain evidence="4">LMG 21967 / CNCM I-2342 / ORS 2060</strain>
    </source>
</reference>
<dbReference type="EMBL" id="CP001349">
    <property type="protein sequence ID" value="ACL56399.1"/>
    <property type="molecule type" value="Genomic_DNA"/>
</dbReference>
<organism evidence="3 4">
    <name type="scientific">Methylobacterium nodulans (strain LMG 21967 / CNCM I-2342 / ORS 2060)</name>
    <dbReference type="NCBI Taxonomy" id="460265"/>
    <lineage>
        <taxon>Bacteria</taxon>
        <taxon>Pseudomonadati</taxon>
        <taxon>Pseudomonadota</taxon>
        <taxon>Alphaproteobacteria</taxon>
        <taxon>Hyphomicrobiales</taxon>
        <taxon>Methylobacteriaceae</taxon>
        <taxon>Methylobacterium</taxon>
    </lineage>
</organism>
<dbReference type="InterPro" id="IPR024370">
    <property type="entry name" value="PBP_domain"/>
</dbReference>
<dbReference type="Pfam" id="PF12727">
    <property type="entry name" value="PBP_like"/>
    <property type="match status" value="1"/>
</dbReference>
<dbReference type="OrthoDB" id="9800709at2"/>
<dbReference type="InterPro" id="IPR000847">
    <property type="entry name" value="LysR_HTH_N"/>
</dbReference>
<proteinExistence type="predicted"/>
<dbReference type="PANTHER" id="PTHR38431">
    <property type="entry name" value="BLL2305 PROTEIN"/>
    <property type="match status" value="1"/>
</dbReference>
<dbReference type="STRING" id="460265.Mnod_1400"/>
<feature type="domain" description="HTH lysR-type" evidence="1">
    <location>
        <begin position="34"/>
        <end position="89"/>
    </location>
</feature>
<dbReference type="Gene3D" id="1.10.10.10">
    <property type="entry name" value="Winged helix-like DNA-binding domain superfamily/Winged helix DNA-binding domain"/>
    <property type="match status" value="1"/>
</dbReference>
<dbReference type="InterPro" id="IPR036390">
    <property type="entry name" value="WH_DNA-bd_sf"/>
</dbReference>
<gene>
    <name evidence="3" type="ordered locus">Mnod_1400</name>
</gene>
<dbReference type="KEGG" id="mno:Mnod_1400"/>
<dbReference type="PANTHER" id="PTHR38431:SF1">
    <property type="entry name" value="BLL2305 PROTEIN"/>
    <property type="match status" value="1"/>
</dbReference>
<dbReference type="Proteomes" id="UP000008207">
    <property type="component" value="Chromosome"/>
</dbReference>
<dbReference type="AlphaFoldDB" id="B8IM55"/>
<dbReference type="eggNOG" id="COG1910">
    <property type="taxonomic scope" value="Bacteria"/>
</dbReference>
<dbReference type="Gene3D" id="3.40.190.10">
    <property type="entry name" value="Periplasmic binding protein-like II"/>
    <property type="match status" value="1"/>
</dbReference>
<evidence type="ECO:0000313" key="4">
    <source>
        <dbReference type="Proteomes" id="UP000008207"/>
    </source>
</evidence>
<dbReference type="RefSeq" id="WP_015928095.1">
    <property type="nucleotide sequence ID" value="NC_011894.1"/>
</dbReference>
<evidence type="ECO:0000259" key="2">
    <source>
        <dbReference type="Pfam" id="PF12727"/>
    </source>
</evidence>
<sequence>MNDAADETAIEVALALGGTIRLGDRLMAVADAAALLDAIARSGSVQGLAAALGLSYRAAWDRLRLLEAAFGRPLVQKTRGHGSALTPAGLALRAALGAAAAGLEPALAREARALEARLRDLVGAAARPLRIAASHDPLLMELVQEMQAGEVAIMGSEEAVAQLADGRVDAAGFHCGPLAPAEAGPPFADLAADPGIALRPLFAREQGLLLAAGNPLGIRTVTDLAARGVRIVNRQKGSGTRRWFDRLLAEHGIPATSLRGYGIEEFTHQAVAAVIASGAADAGLGARAAAERFGLAFLSMGWELYYLAASASLQAGPLDRLAAQAAARAAATPGYRPPD</sequence>
<dbReference type="HOGENOM" id="CLU_064037_0_0_5"/>
<evidence type="ECO:0000259" key="1">
    <source>
        <dbReference type="Pfam" id="PF00126"/>
    </source>
</evidence>
<name>B8IM55_METNO</name>
<dbReference type="InterPro" id="IPR036388">
    <property type="entry name" value="WH-like_DNA-bd_sf"/>
</dbReference>
<dbReference type="SUPFAM" id="SSF46785">
    <property type="entry name" value="Winged helix' DNA-binding domain"/>
    <property type="match status" value="1"/>
</dbReference>
<dbReference type="eggNOG" id="COG2005">
    <property type="taxonomic scope" value="Bacteria"/>
</dbReference>
<keyword evidence="4" id="KW-1185">Reference proteome</keyword>
<dbReference type="SUPFAM" id="SSF53850">
    <property type="entry name" value="Periplasmic binding protein-like II"/>
    <property type="match status" value="1"/>
</dbReference>
<dbReference type="GO" id="GO:0003700">
    <property type="term" value="F:DNA-binding transcription factor activity"/>
    <property type="evidence" value="ECO:0007669"/>
    <property type="project" value="InterPro"/>
</dbReference>
<accession>B8IM55</accession>
<protein>
    <submittedName>
        <fullName evidence="3">Transcriptional regulator of molybdate metabolism, LysR family</fullName>
    </submittedName>
</protein>
<dbReference type="Pfam" id="PF00126">
    <property type="entry name" value="HTH_1"/>
    <property type="match status" value="1"/>
</dbReference>
<evidence type="ECO:0000313" key="3">
    <source>
        <dbReference type="EMBL" id="ACL56399.1"/>
    </source>
</evidence>